<dbReference type="AlphaFoldDB" id="W0HXY2"/>
<accession>W0HXY2</accession>
<dbReference type="KEGG" id="sod:Sant_1946"/>
<dbReference type="RefSeq" id="WP_025422129.1">
    <property type="nucleotide sequence ID" value="NZ_CP006569.1"/>
</dbReference>
<protein>
    <submittedName>
        <fullName evidence="1">Uncharacterized protein</fullName>
    </submittedName>
</protein>
<reference evidence="1 2" key="1">
    <citation type="journal article" date="2014" name="Genome Biol. Evol.">
        <title>Genome degeneration and adaptation in a nascent stage of symbiosis.</title>
        <authorList>
            <person name="Oakeson K.F."/>
            <person name="Gil R."/>
            <person name="Clayton A.L."/>
            <person name="Dunn D.M."/>
            <person name="von Niederhausern A.C."/>
            <person name="Hamil C."/>
            <person name="Aoyagi A."/>
            <person name="Duval B."/>
            <person name="Baca A."/>
            <person name="Silva F.J."/>
            <person name="Vallier A."/>
            <person name="Jackson D.G."/>
            <person name="Latorre A."/>
            <person name="Weiss R.B."/>
            <person name="Heddi A."/>
            <person name="Moya A."/>
            <person name="Dale C."/>
        </authorList>
    </citation>
    <scope>NUCLEOTIDE SEQUENCE [LARGE SCALE GENOMIC DNA]</scope>
    <source>
        <strain evidence="1 2">HS1</strain>
    </source>
</reference>
<evidence type="ECO:0000313" key="2">
    <source>
        <dbReference type="Proteomes" id="UP000019028"/>
    </source>
</evidence>
<dbReference type="HOGENOM" id="CLU_1401635_0_0_6"/>
<gene>
    <name evidence="1" type="ORF">Sant_1946</name>
</gene>
<organism evidence="1 2">
    <name type="scientific">Sodalis praecaptivus</name>
    <dbReference type="NCBI Taxonomy" id="1239307"/>
    <lineage>
        <taxon>Bacteria</taxon>
        <taxon>Pseudomonadati</taxon>
        <taxon>Pseudomonadota</taxon>
        <taxon>Gammaproteobacteria</taxon>
        <taxon>Enterobacterales</taxon>
        <taxon>Bruguierivoracaceae</taxon>
        <taxon>Sodalis</taxon>
    </lineage>
</organism>
<dbReference type="PATRIC" id="fig|1239307.3.peg.2143"/>
<proteinExistence type="predicted"/>
<keyword evidence="2" id="KW-1185">Reference proteome</keyword>
<name>W0HXY2_9GAMM</name>
<evidence type="ECO:0000313" key="1">
    <source>
        <dbReference type="EMBL" id="AHF76998.1"/>
    </source>
</evidence>
<sequence>MLTIIQVRAGMPAVNEQNNITENNQIAQGFQMLLGTLTSINNTSHQPKVADFIAFAERDADRLNAFFLVAKNTAALADLIKSTTILGQSIQYDMRVNAGADPISSDDLAKLNEALTVLQLSITPKEPCQQNTGAEKVNREAQRILQQLTSFSKRLETHAAPEINRTGERISKEFARSGEKISKELQRLSERVFF</sequence>
<dbReference type="EMBL" id="CP006569">
    <property type="protein sequence ID" value="AHF76998.1"/>
    <property type="molecule type" value="Genomic_DNA"/>
</dbReference>
<dbReference type="Proteomes" id="UP000019028">
    <property type="component" value="Chromosome"/>
</dbReference>